<evidence type="ECO:0000313" key="1">
    <source>
        <dbReference type="EMBL" id="AND74989.1"/>
    </source>
</evidence>
<organism evidence="1 2">
    <name type="scientific">Pseudomonas phage pf16</name>
    <dbReference type="NCBI Taxonomy" id="1815630"/>
    <lineage>
        <taxon>Viruses</taxon>
        <taxon>Duplodnaviria</taxon>
        <taxon>Heunggongvirae</taxon>
        <taxon>Uroviricota</taxon>
        <taxon>Caudoviricetes</taxon>
        <taxon>Chakrabartyvirus</taxon>
        <taxon>Chakrabartyvirus pf16</taxon>
    </lineage>
</organism>
<dbReference type="Proteomes" id="UP000225821">
    <property type="component" value="Segment"/>
</dbReference>
<proteinExistence type="predicted"/>
<name>A0A1S5R3L2_9CAUD</name>
<gene>
    <name evidence="1" type="ORF">pf16_66</name>
</gene>
<reference evidence="1 2" key="1">
    <citation type="submission" date="2016-03" db="EMBL/GenBank/DDBJ databases">
        <title>Characterisation of pf16 and phiPMW: Two novel phages infecting Pseudomonas putida PpG1.</title>
        <authorList>
            <person name="Magill D.J."/>
            <person name="Krylov V.N."/>
            <person name="Shaburova O.V."/>
            <person name="Allen C.C.R."/>
            <person name="McGrath J.W."/>
            <person name="Quinn J.P."/>
            <person name="Kulakov L.A."/>
        </authorList>
    </citation>
    <scope>NUCLEOTIDE SEQUENCE [LARGE SCALE GENOMIC DNA]</scope>
</reference>
<evidence type="ECO:0000313" key="2">
    <source>
        <dbReference type="Proteomes" id="UP000225821"/>
    </source>
</evidence>
<dbReference type="EMBL" id="KU873925">
    <property type="protein sequence ID" value="AND74989.1"/>
    <property type="molecule type" value="Genomic_DNA"/>
</dbReference>
<accession>A0A1S5R3L2</accession>
<sequence>MQYRVLMEDQVNGKKFNFAVTVDVEAGPTAAHSYTYAALKASAEFPEARVIETRLVEVVDVAA</sequence>
<protein>
    <submittedName>
        <fullName evidence="1">Uncharacterized protein</fullName>
    </submittedName>
</protein>
<keyword evidence="2" id="KW-1185">Reference proteome</keyword>